<dbReference type="Proteomes" id="UP001054889">
    <property type="component" value="Unassembled WGS sequence"/>
</dbReference>
<evidence type="ECO:0000313" key="1">
    <source>
        <dbReference type="EMBL" id="GJN25623.1"/>
    </source>
</evidence>
<evidence type="ECO:0008006" key="3">
    <source>
        <dbReference type="Google" id="ProtNLM"/>
    </source>
</evidence>
<dbReference type="AlphaFoldDB" id="A0AAV5ES63"/>
<sequence>MLCGAAWMVVVKPAMGWVARRANAAGERCGWRRRWRGCCVRVRHRRHRDELFGAFVFVTSARVRRELDAMGIGIGAGENTELDCVC</sequence>
<accession>A0AAV5ES63</accession>
<protein>
    <recommendedName>
        <fullName evidence="3">Secreted protein</fullName>
    </recommendedName>
</protein>
<evidence type="ECO:0000313" key="2">
    <source>
        <dbReference type="Proteomes" id="UP001054889"/>
    </source>
</evidence>
<dbReference type="EMBL" id="BQKI01000078">
    <property type="protein sequence ID" value="GJN25623.1"/>
    <property type="molecule type" value="Genomic_DNA"/>
</dbReference>
<organism evidence="1 2">
    <name type="scientific">Eleusine coracana subsp. coracana</name>
    <dbReference type="NCBI Taxonomy" id="191504"/>
    <lineage>
        <taxon>Eukaryota</taxon>
        <taxon>Viridiplantae</taxon>
        <taxon>Streptophyta</taxon>
        <taxon>Embryophyta</taxon>
        <taxon>Tracheophyta</taxon>
        <taxon>Spermatophyta</taxon>
        <taxon>Magnoliopsida</taxon>
        <taxon>Liliopsida</taxon>
        <taxon>Poales</taxon>
        <taxon>Poaceae</taxon>
        <taxon>PACMAD clade</taxon>
        <taxon>Chloridoideae</taxon>
        <taxon>Cynodonteae</taxon>
        <taxon>Eleusininae</taxon>
        <taxon>Eleusine</taxon>
    </lineage>
</organism>
<reference evidence="1" key="1">
    <citation type="journal article" date="2018" name="DNA Res.">
        <title>Multiple hybrid de novo genome assembly of finger millet, an orphan allotetraploid crop.</title>
        <authorList>
            <person name="Hatakeyama M."/>
            <person name="Aluri S."/>
            <person name="Balachadran M.T."/>
            <person name="Sivarajan S.R."/>
            <person name="Patrignani A."/>
            <person name="Gruter S."/>
            <person name="Poveda L."/>
            <person name="Shimizu-Inatsugi R."/>
            <person name="Baeten J."/>
            <person name="Francoijs K.J."/>
            <person name="Nataraja K.N."/>
            <person name="Reddy Y.A.N."/>
            <person name="Phadnis S."/>
            <person name="Ravikumar R.L."/>
            <person name="Schlapbach R."/>
            <person name="Sreeman S.M."/>
            <person name="Shimizu K.K."/>
        </authorList>
    </citation>
    <scope>NUCLEOTIDE SEQUENCE</scope>
</reference>
<comment type="caution">
    <text evidence="1">The sequence shown here is derived from an EMBL/GenBank/DDBJ whole genome shotgun (WGS) entry which is preliminary data.</text>
</comment>
<name>A0AAV5ES63_ELECO</name>
<gene>
    <name evidence="1" type="primary">gb13471</name>
    <name evidence="1" type="ORF">PR202_gb13471</name>
</gene>
<reference evidence="1" key="2">
    <citation type="submission" date="2021-12" db="EMBL/GenBank/DDBJ databases">
        <title>Resequencing data analysis of finger millet.</title>
        <authorList>
            <person name="Hatakeyama M."/>
            <person name="Aluri S."/>
            <person name="Balachadran M.T."/>
            <person name="Sivarajan S.R."/>
            <person name="Poveda L."/>
            <person name="Shimizu-Inatsugi R."/>
            <person name="Schlapbach R."/>
            <person name="Sreeman S.M."/>
            <person name="Shimizu K.K."/>
        </authorList>
    </citation>
    <scope>NUCLEOTIDE SEQUENCE</scope>
</reference>
<keyword evidence="2" id="KW-1185">Reference proteome</keyword>
<proteinExistence type="predicted"/>